<gene>
    <name evidence="1" type="ORF">ACFP1F_02120</name>
</gene>
<dbReference type="Gene3D" id="1.10.340.30">
    <property type="entry name" value="Hypothetical protein, domain 2"/>
    <property type="match status" value="1"/>
</dbReference>
<dbReference type="Pfam" id="PF03352">
    <property type="entry name" value="Adenine_glyco"/>
    <property type="match status" value="1"/>
</dbReference>
<sequence>MRCSWADSSEEMQAYHDNEWGKIDKDERYLFEMLSLELSQAGLSWATILKRRSGYKKAFENFDVDKVSKYSDDKIEQLLNDPGIIRNKLKVNAIINNARQIKKLHDNNETFANYIWKFVDDKQIINHYQTMDEIPAQDELSRKISKSLKKAGFKFIGPTIVYSFLQAIGVINDHLDSCDFK</sequence>
<evidence type="ECO:0000313" key="2">
    <source>
        <dbReference type="Proteomes" id="UP001596186"/>
    </source>
</evidence>
<dbReference type="PANTHER" id="PTHR30037:SF4">
    <property type="entry name" value="DNA-3-METHYLADENINE GLYCOSYLASE I"/>
    <property type="match status" value="1"/>
</dbReference>
<reference evidence="2" key="1">
    <citation type="journal article" date="2019" name="Int. J. Syst. Evol. Microbiol.">
        <title>The Global Catalogue of Microorganisms (GCM) 10K type strain sequencing project: providing services to taxonomists for standard genome sequencing and annotation.</title>
        <authorList>
            <consortium name="The Broad Institute Genomics Platform"/>
            <consortium name="The Broad Institute Genome Sequencing Center for Infectious Disease"/>
            <person name="Wu L."/>
            <person name="Ma J."/>
        </authorList>
    </citation>
    <scope>NUCLEOTIDE SEQUENCE [LARGE SCALE GENOMIC DNA]</scope>
    <source>
        <strain evidence="2">CCM 8895</strain>
    </source>
</reference>
<dbReference type="RefSeq" id="WP_125593106.1">
    <property type="nucleotide sequence ID" value="NZ_JBHSSN010000004.1"/>
</dbReference>
<comment type="caution">
    <text evidence="1">The sequence shown here is derived from an EMBL/GenBank/DDBJ whole genome shotgun (WGS) entry which is preliminary data.</text>
</comment>
<dbReference type="Proteomes" id="UP001596186">
    <property type="component" value="Unassembled WGS sequence"/>
</dbReference>
<dbReference type="EMBL" id="JBHSSN010000004">
    <property type="protein sequence ID" value="MFC6322561.1"/>
    <property type="molecule type" value="Genomic_DNA"/>
</dbReference>
<name>A0ABW1US67_9LACO</name>
<organism evidence="1 2">
    <name type="scientific">Companilactobacillus baiquanensis</name>
    <dbReference type="NCBI Taxonomy" id="2486005"/>
    <lineage>
        <taxon>Bacteria</taxon>
        <taxon>Bacillati</taxon>
        <taxon>Bacillota</taxon>
        <taxon>Bacilli</taxon>
        <taxon>Lactobacillales</taxon>
        <taxon>Lactobacillaceae</taxon>
        <taxon>Companilactobacillus</taxon>
    </lineage>
</organism>
<evidence type="ECO:0000313" key="1">
    <source>
        <dbReference type="EMBL" id="MFC6322561.1"/>
    </source>
</evidence>
<dbReference type="SUPFAM" id="SSF48150">
    <property type="entry name" value="DNA-glycosylase"/>
    <property type="match status" value="1"/>
</dbReference>
<dbReference type="PANTHER" id="PTHR30037">
    <property type="entry name" value="DNA-3-METHYLADENINE GLYCOSYLASE 1"/>
    <property type="match status" value="1"/>
</dbReference>
<protein>
    <submittedName>
        <fullName evidence="1">DNA-3-methyladenine glycosylase I</fullName>
    </submittedName>
</protein>
<keyword evidence="2" id="KW-1185">Reference proteome</keyword>
<dbReference type="InterPro" id="IPR005019">
    <property type="entry name" value="Adenine_glyco"/>
</dbReference>
<dbReference type="InterPro" id="IPR052891">
    <property type="entry name" value="DNA-3mA_glycosylase"/>
</dbReference>
<dbReference type="InterPro" id="IPR011257">
    <property type="entry name" value="DNA_glycosylase"/>
</dbReference>
<accession>A0ABW1US67</accession>
<proteinExistence type="predicted"/>